<proteinExistence type="predicted"/>
<sequence>MTASGPDDQYESSPPAGPGWWWPVIGSVLTIEGLVVVFDGNGSSGLFVLLFIGVLVLAWLGVDHHDGPPGST</sequence>
<name>A0ABR6BRR1_9PSEU</name>
<gene>
    <name evidence="2" type="ORF">BC739_006686</name>
</gene>
<keyword evidence="1" id="KW-0812">Transmembrane</keyword>
<protein>
    <submittedName>
        <fullName evidence="2">Uncharacterized membrane protein HdeD (DUF308 family)</fullName>
    </submittedName>
</protein>
<accession>A0ABR6BRR1</accession>
<dbReference type="Proteomes" id="UP000517916">
    <property type="component" value="Unassembled WGS sequence"/>
</dbReference>
<reference evidence="2 3" key="1">
    <citation type="submission" date="2020-08" db="EMBL/GenBank/DDBJ databases">
        <title>Genomic Encyclopedia of Archaeal and Bacterial Type Strains, Phase II (KMG-II): from individual species to whole genera.</title>
        <authorList>
            <person name="Goeker M."/>
        </authorList>
    </citation>
    <scope>NUCLEOTIDE SEQUENCE [LARGE SCALE GENOMIC DNA]</scope>
    <source>
        <strain evidence="2 3">DSM 43850</strain>
    </source>
</reference>
<keyword evidence="1" id="KW-1133">Transmembrane helix</keyword>
<feature type="transmembrane region" description="Helical" evidence="1">
    <location>
        <begin position="45"/>
        <end position="62"/>
    </location>
</feature>
<evidence type="ECO:0000313" key="3">
    <source>
        <dbReference type="Proteomes" id="UP000517916"/>
    </source>
</evidence>
<evidence type="ECO:0000313" key="2">
    <source>
        <dbReference type="EMBL" id="MBA8929468.1"/>
    </source>
</evidence>
<keyword evidence="3" id="KW-1185">Reference proteome</keyword>
<dbReference type="RefSeq" id="WP_182839384.1">
    <property type="nucleotide sequence ID" value="NZ_BAAABQ010000004.1"/>
</dbReference>
<organism evidence="2 3">
    <name type="scientific">Kutzneria viridogrisea</name>
    <dbReference type="NCBI Taxonomy" id="47990"/>
    <lineage>
        <taxon>Bacteria</taxon>
        <taxon>Bacillati</taxon>
        <taxon>Actinomycetota</taxon>
        <taxon>Actinomycetes</taxon>
        <taxon>Pseudonocardiales</taxon>
        <taxon>Pseudonocardiaceae</taxon>
        <taxon>Kutzneria</taxon>
    </lineage>
</organism>
<evidence type="ECO:0000256" key="1">
    <source>
        <dbReference type="SAM" id="Phobius"/>
    </source>
</evidence>
<dbReference type="EMBL" id="JACJID010000005">
    <property type="protein sequence ID" value="MBA8929468.1"/>
    <property type="molecule type" value="Genomic_DNA"/>
</dbReference>
<keyword evidence="1" id="KW-0472">Membrane</keyword>
<comment type="caution">
    <text evidence="2">The sequence shown here is derived from an EMBL/GenBank/DDBJ whole genome shotgun (WGS) entry which is preliminary data.</text>
</comment>
<feature type="transmembrane region" description="Helical" evidence="1">
    <location>
        <begin position="20"/>
        <end position="38"/>
    </location>
</feature>